<proteinExistence type="predicted"/>
<evidence type="ECO:0000256" key="3">
    <source>
        <dbReference type="ARBA" id="ARBA00022989"/>
    </source>
</evidence>
<dbReference type="Proteomes" id="UP000821853">
    <property type="component" value="Chromosome 3"/>
</dbReference>
<organism evidence="7 8">
    <name type="scientific">Haemaphysalis longicornis</name>
    <name type="common">Bush tick</name>
    <dbReference type="NCBI Taxonomy" id="44386"/>
    <lineage>
        <taxon>Eukaryota</taxon>
        <taxon>Metazoa</taxon>
        <taxon>Ecdysozoa</taxon>
        <taxon>Arthropoda</taxon>
        <taxon>Chelicerata</taxon>
        <taxon>Arachnida</taxon>
        <taxon>Acari</taxon>
        <taxon>Parasitiformes</taxon>
        <taxon>Ixodida</taxon>
        <taxon>Ixodoidea</taxon>
        <taxon>Ixodidae</taxon>
        <taxon>Haemaphysalinae</taxon>
        <taxon>Haemaphysalis</taxon>
    </lineage>
</organism>
<accession>A0A9J6G6F7</accession>
<keyword evidence="2 5" id="KW-0812">Transmembrane</keyword>
<keyword evidence="8" id="KW-1185">Reference proteome</keyword>
<dbReference type="VEuPathDB" id="VectorBase:HLOH_061269"/>
<comment type="caution">
    <text evidence="7">The sequence shown here is derived from an EMBL/GenBank/DDBJ whole genome shotgun (WGS) entry which is preliminary data.</text>
</comment>
<evidence type="ECO:0000313" key="7">
    <source>
        <dbReference type="EMBL" id="KAH9370028.1"/>
    </source>
</evidence>
<dbReference type="GO" id="GO:0140359">
    <property type="term" value="F:ABC-type transporter activity"/>
    <property type="evidence" value="ECO:0007669"/>
    <property type="project" value="InterPro"/>
</dbReference>
<reference evidence="7 8" key="1">
    <citation type="journal article" date="2020" name="Cell">
        <title>Large-Scale Comparative Analyses of Tick Genomes Elucidate Their Genetic Diversity and Vector Capacities.</title>
        <authorList>
            <consortium name="Tick Genome and Microbiome Consortium (TIGMIC)"/>
            <person name="Jia N."/>
            <person name="Wang J."/>
            <person name="Shi W."/>
            <person name="Du L."/>
            <person name="Sun Y."/>
            <person name="Zhan W."/>
            <person name="Jiang J.F."/>
            <person name="Wang Q."/>
            <person name="Zhang B."/>
            <person name="Ji P."/>
            <person name="Bell-Sakyi L."/>
            <person name="Cui X.M."/>
            <person name="Yuan T.T."/>
            <person name="Jiang B.G."/>
            <person name="Yang W.F."/>
            <person name="Lam T.T."/>
            <person name="Chang Q.C."/>
            <person name="Ding S.J."/>
            <person name="Wang X.J."/>
            <person name="Zhu J.G."/>
            <person name="Ruan X.D."/>
            <person name="Zhao L."/>
            <person name="Wei J.T."/>
            <person name="Ye R.Z."/>
            <person name="Que T.C."/>
            <person name="Du C.H."/>
            <person name="Zhou Y.H."/>
            <person name="Cheng J.X."/>
            <person name="Dai P.F."/>
            <person name="Guo W.B."/>
            <person name="Han X.H."/>
            <person name="Huang E.J."/>
            <person name="Li L.F."/>
            <person name="Wei W."/>
            <person name="Gao Y.C."/>
            <person name="Liu J.Z."/>
            <person name="Shao H.Z."/>
            <person name="Wang X."/>
            <person name="Wang C.C."/>
            <person name="Yang T.C."/>
            <person name="Huo Q.B."/>
            <person name="Li W."/>
            <person name="Chen H.Y."/>
            <person name="Chen S.E."/>
            <person name="Zhou L.G."/>
            <person name="Ni X.B."/>
            <person name="Tian J.H."/>
            <person name="Sheng Y."/>
            <person name="Liu T."/>
            <person name="Pan Y.S."/>
            <person name="Xia L.Y."/>
            <person name="Li J."/>
            <person name="Zhao F."/>
            <person name="Cao W.C."/>
        </authorList>
    </citation>
    <scope>NUCLEOTIDE SEQUENCE [LARGE SCALE GENOMIC DNA]</scope>
    <source>
        <strain evidence="7">HaeL-2018</strain>
    </source>
</reference>
<evidence type="ECO:0000256" key="5">
    <source>
        <dbReference type="SAM" id="Phobius"/>
    </source>
</evidence>
<comment type="subcellular location">
    <subcellularLocation>
        <location evidence="1">Membrane</location>
        <topology evidence="1">Multi-pass membrane protein</topology>
    </subcellularLocation>
</comment>
<protein>
    <recommendedName>
        <fullName evidence="6">ABC-2 type transporter transmembrane domain-containing protein</fullName>
    </recommendedName>
</protein>
<dbReference type="Pfam" id="PF12698">
    <property type="entry name" value="ABC2_membrane_3"/>
    <property type="match status" value="1"/>
</dbReference>
<dbReference type="GO" id="GO:0016020">
    <property type="term" value="C:membrane"/>
    <property type="evidence" value="ECO:0007669"/>
    <property type="project" value="UniProtKB-SubCell"/>
</dbReference>
<name>A0A9J6G6F7_HAELO</name>
<dbReference type="InterPro" id="IPR013525">
    <property type="entry name" value="ABC2_TM"/>
</dbReference>
<evidence type="ECO:0000259" key="6">
    <source>
        <dbReference type="Pfam" id="PF12698"/>
    </source>
</evidence>
<feature type="transmembrane region" description="Helical" evidence="5">
    <location>
        <begin position="254"/>
        <end position="272"/>
    </location>
</feature>
<feature type="domain" description="ABC-2 type transporter transmembrane" evidence="6">
    <location>
        <begin position="63"/>
        <end position="272"/>
    </location>
</feature>
<keyword evidence="3 5" id="KW-1133">Transmembrane helix</keyword>
<keyword evidence="4 5" id="KW-0472">Membrane</keyword>
<evidence type="ECO:0000256" key="1">
    <source>
        <dbReference type="ARBA" id="ARBA00004141"/>
    </source>
</evidence>
<evidence type="ECO:0000313" key="8">
    <source>
        <dbReference type="Proteomes" id="UP000821853"/>
    </source>
</evidence>
<evidence type="ECO:0000256" key="4">
    <source>
        <dbReference type="ARBA" id="ARBA00023136"/>
    </source>
</evidence>
<dbReference type="EMBL" id="JABSTR010000005">
    <property type="protein sequence ID" value="KAH9370028.1"/>
    <property type="molecule type" value="Genomic_DNA"/>
</dbReference>
<evidence type="ECO:0000256" key="2">
    <source>
        <dbReference type="ARBA" id="ARBA00022692"/>
    </source>
</evidence>
<dbReference type="AlphaFoldDB" id="A0A9J6G6F7"/>
<gene>
    <name evidence="7" type="ORF">HPB48_001905</name>
</gene>
<sequence>MIIKRRHYTWQTLALPLLCWIVPTCIFAVSVTFETMEGNRVEVRFSADHLIYDLGVFDRSEPVFVSFDKASKAIAEGGYKYYVRSRNFDVTEIEMAAFLEEERRNRGGRGTFVFGAQFTAQANDTTAVGKAVAWYEGEAFHSQSLSLNVLSTVLLRRVTNDTSARVRTVLRPVKKGNPFIFSRDLENARHAGELGDLISNRLMNLLVWPAAISVVTASFVLFPIDERVSGSKLMQFVSGTPTFIYWLSNYAWDLIMSLIGLLCLLFPAFLFFPNFRSAGKAEILVIIFSSK</sequence>
<feature type="transmembrane region" description="Helical" evidence="5">
    <location>
        <begin position="205"/>
        <end position="224"/>
    </location>
</feature>